<dbReference type="EMBL" id="JAKELL010000098">
    <property type="protein sequence ID" value="KAH8982596.1"/>
    <property type="molecule type" value="Genomic_DNA"/>
</dbReference>
<evidence type="ECO:0000256" key="1">
    <source>
        <dbReference type="SAM" id="MobiDB-lite"/>
    </source>
</evidence>
<comment type="caution">
    <text evidence="2">The sequence shown here is derived from an EMBL/GenBank/DDBJ whole genome shotgun (WGS) entry which is preliminary data.</text>
</comment>
<accession>A0AAD4LBY3</accession>
<sequence length="260" mass="28999">MPRARDPIYREHFKTVAISEWRCNICTGRAGRRTRTRQKAIHHSKKHHPNVGATHLENFTTVEFSKWRCNICVGSRGGKGRTMTRKQAMFHEVTKGHSSKVAATFFRNPGIFRLSMQKGDLKWHCQICKGGGAMTVKKAVAHEVHCHGGGNGGDATSMDRNGTVFERDDDDNDNNDDDNNNDDNDSDDNDDSDDDSDNSASCNGKEVDKLLSSQWWADSSARNVASRCEGPEAAEWDLEARAEHNDGDNDDDNKTATMMP</sequence>
<gene>
    <name evidence="2" type="ORF">EDB92DRAFT_1635822</name>
</gene>
<keyword evidence="3" id="KW-1185">Reference proteome</keyword>
<protein>
    <submittedName>
        <fullName evidence="2">Uncharacterized protein</fullName>
    </submittedName>
</protein>
<evidence type="ECO:0000313" key="3">
    <source>
        <dbReference type="Proteomes" id="UP001201163"/>
    </source>
</evidence>
<name>A0AAD4LBY3_9AGAM</name>
<dbReference type="Proteomes" id="UP001201163">
    <property type="component" value="Unassembled WGS sequence"/>
</dbReference>
<proteinExistence type="predicted"/>
<feature type="region of interest" description="Disordered" evidence="1">
    <location>
        <begin position="239"/>
        <end position="260"/>
    </location>
</feature>
<evidence type="ECO:0000313" key="2">
    <source>
        <dbReference type="EMBL" id="KAH8982596.1"/>
    </source>
</evidence>
<feature type="region of interest" description="Disordered" evidence="1">
    <location>
        <begin position="146"/>
        <end position="204"/>
    </location>
</feature>
<organism evidence="2 3">
    <name type="scientific">Lactarius akahatsu</name>
    <dbReference type="NCBI Taxonomy" id="416441"/>
    <lineage>
        <taxon>Eukaryota</taxon>
        <taxon>Fungi</taxon>
        <taxon>Dikarya</taxon>
        <taxon>Basidiomycota</taxon>
        <taxon>Agaricomycotina</taxon>
        <taxon>Agaricomycetes</taxon>
        <taxon>Russulales</taxon>
        <taxon>Russulaceae</taxon>
        <taxon>Lactarius</taxon>
    </lineage>
</organism>
<dbReference type="AlphaFoldDB" id="A0AAD4LBY3"/>
<reference evidence="2" key="1">
    <citation type="submission" date="2022-01" db="EMBL/GenBank/DDBJ databases">
        <title>Comparative genomics reveals a dynamic genome evolution in the ectomycorrhizal milk-cap (Lactarius) mushrooms.</title>
        <authorList>
            <consortium name="DOE Joint Genome Institute"/>
            <person name="Lebreton A."/>
            <person name="Tang N."/>
            <person name="Kuo A."/>
            <person name="LaButti K."/>
            <person name="Drula E."/>
            <person name="Barry K."/>
            <person name="Clum A."/>
            <person name="Lipzen A."/>
            <person name="Mousain D."/>
            <person name="Ng V."/>
            <person name="Wang R."/>
            <person name="Wang X."/>
            <person name="Dai Y."/>
            <person name="Henrissat B."/>
            <person name="Grigoriev I.V."/>
            <person name="Guerin-Laguette A."/>
            <person name="Yu F."/>
            <person name="Martin F.M."/>
        </authorList>
    </citation>
    <scope>NUCLEOTIDE SEQUENCE</scope>
    <source>
        <strain evidence="2">QP</strain>
    </source>
</reference>
<feature type="compositionally biased region" description="Acidic residues" evidence="1">
    <location>
        <begin position="167"/>
        <end position="197"/>
    </location>
</feature>